<dbReference type="Proteomes" id="UP000317982">
    <property type="component" value="Unassembled WGS sequence"/>
</dbReference>
<proteinExistence type="predicted"/>
<dbReference type="SUPFAM" id="SSF53474">
    <property type="entry name" value="alpha/beta-Hydrolases"/>
    <property type="match status" value="1"/>
</dbReference>
<keyword evidence="3" id="KW-0378">Hydrolase</keyword>
<dbReference type="PRINTS" id="PR00111">
    <property type="entry name" value="ABHYDROLASE"/>
</dbReference>
<gene>
    <name evidence="3" type="ORF">FL583_19640</name>
</gene>
<feature type="region of interest" description="Disordered" evidence="1">
    <location>
        <begin position="75"/>
        <end position="97"/>
    </location>
</feature>
<organism evidence="3 4">
    <name type="scientific">Cryptosporangium phraense</name>
    <dbReference type="NCBI Taxonomy" id="2593070"/>
    <lineage>
        <taxon>Bacteria</taxon>
        <taxon>Bacillati</taxon>
        <taxon>Actinomycetota</taxon>
        <taxon>Actinomycetes</taxon>
        <taxon>Cryptosporangiales</taxon>
        <taxon>Cryptosporangiaceae</taxon>
        <taxon>Cryptosporangium</taxon>
    </lineage>
</organism>
<dbReference type="InParanoid" id="A0A545AQ51"/>
<dbReference type="OrthoDB" id="63519at2"/>
<dbReference type="AlphaFoldDB" id="A0A545AQ51"/>
<dbReference type="PANTHER" id="PTHR43194:SF2">
    <property type="entry name" value="PEROXISOMAL MEMBRANE PROTEIN LPX1"/>
    <property type="match status" value="1"/>
</dbReference>
<feature type="domain" description="AB hydrolase-1" evidence="2">
    <location>
        <begin position="52"/>
        <end position="313"/>
    </location>
</feature>
<name>A0A545AQ51_9ACTN</name>
<reference evidence="3 4" key="1">
    <citation type="submission" date="2019-07" db="EMBL/GenBank/DDBJ databases">
        <title>Cryptosporangium phraense sp. nov., isolated from plant litter.</title>
        <authorList>
            <person name="Suriyachadkun C."/>
        </authorList>
    </citation>
    <scope>NUCLEOTIDE SEQUENCE [LARGE SCALE GENOMIC DNA]</scope>
    <source>
        <strain evidence="3 4">A-T 5661</strain>
    </source>
</reference>
<evidence type="ECO:0000256" key="1">
    <source>
        <dbReference type="SAM" id="MobiDB-lite"/>
    </source>
</evidence>
<dbReference type="RefSeq" id="WP_142706144.1">
    <property type="nucleotide sequence ID" value="NZ_VIRS01000013.1"/>
</dbReference>
<keyword evidence="4" id="KW-1185">Reference proteome</keyword>
<sequence length="320" mass="33322">MSDEPDEFSYLAEEAAEVGAPAALPAVRRIGVATPAGAVSALLWEESPQLTLLHGGGLNAHTWDATLLALARPAPGQAQARPAPGQAQARPAPGQAQARPALAVDLPGHGDSDWRDDFDYAPRPNAQAVAAVLDAVAPGVRQTVVGQSLGGLTGIALLEARPDLVGRLVLVDVSPGLRPEDTAQVRDFLSGPLVFGSRDEVVELALAAGIGSDRTALARGVALNTRVRPDGSVVFKHHLASPPPGGRLGVDFRDLWPALESSDVPVLLVRGTHGYLSPETVDEFRTRVPRAEIVEIDAGHNVQEQQPAALAAAIDAALKP</sequence>
<dbReference type="GO" id="GO:0016787">
    <property type="term" value="F:hydrolase activity"/>
    <property type="evidence" value="ECO:0007669"/>
    <property type="project" value="UniProtKB-KW"/>
</dbReference>
<dbReference type="Pfam" id="PF12697">
    <property type="entry name" value="Abhydrolase_6"/>
    <property type="match status" value="1"/>
</dbReference>
<comment type="caution">
    <text evidence="3">The sequence shown here is derived from an EMBL/GenBank/DDBJ whole genome shotgun (WGS) entry which is preliminary data.</text>
</comment>
<evidence type="ECO:0000259" key="2">
    <source>
        <dbReference type="Pfam" id="PF12697"/>
    </source>
</evidence>
<dbReference type="PANTHER" id="PTHR43194">
    <property type="entry name" value="HYDROLASE ALPHA/BETA FOLD FAMILY"/>
    <property type="match status" value="1"/>
</dbReference>
<dbReference type="Gene3D" id="3.40.50.1820">
    <property type="entry name" value="alpha/beta hydrolase"/>
    <property type="match status" value="1"/>
</dbReference>
<dbReference type="InterPro" id="IPR050228">
    <property type="entry name" value="Carboxylesterase_BioH"/>
</dbReference>
<dbReference type="InterPro" id="IPR000073">
    <property type="entry name" value="AB_hydrolase_1"/>
</dbReference>
<accession>A0A545AQ51</accession>
<dbReference type="InterPro" id="IPR029058">
    <property type="entry name" value="AB_hydrolase_fold"/>
</dbReference>
<evidence type="ECO:0000313" key="3">
    <source>
        <dbReference type="EMBL" id="TQS43446.1"/>
    </source>
</evidence>
<evidence type="ECO:0000313" key="4">
    <source>
        <dbReference type="Proteomes" id="UP000317982"/>
    </source>
</evidence>
<protein>
    <submittedName>
        <fullName evidence="3">Alpha/beta hydrolase</fullName>
    </submittedName>
</protein>
<dbReference type="EMBL" id="VIRS01000013">
    <property type="protein sequence ID" value="TQS43446.1"/>
    <property type="molecule type" value="Genomic_DNA"/>
</dbReference>